<sequence length="115" mass="13059">MAELQAALAELPVPTLRLALGEWGFWLPGIAWLAPRQPCDALMALAVGLRDLLDEHGFRFDRKAFRPHITLIRRARRPAAWPAPAQLIWMVREFCLFASQPGPQGVQYRELARFA</sequence>
<keyword evidence="4" id="KW-1185">Reference proteome</keyword>
<reference evidence="3 4" key="1">
    <citation type="submission" date="2016-11" db="EMBL/GenBank/DDBJ databases">
        <authorList>
            <person name="Jaros S."/>
            <person name="Januszkiewicz K."/>
            <person name="Wedrychowicz H."/>
        </authorList>
    </citation>
    <scope>NUCLEOTIDE SEQUENCE [LARGE SCALE GENOMIC DNA]</scope>
    <source>
        <strain evidence="3 4">DSM 18899</strain>
    </source>
</reference>
<gene>
    <name evidence="3" type="ORF">SAMN02745887_03138</name>
</gene>
<feature type="domain" description="Phosphoesterase HXTX" evidence="2">
    <location>
        <begin position="35"/>
        <end position="107"/>
    </location>
</feature>
<evidence type="ECO:0000313" key="3">
    <source>
        <dbReference type="EMBL" id="SFZ78702.1"/>
    </source>
</evidence>
<keyword evidence="1" id="KW-0378">Hydrolase</keyword>
<dbReference type="InterPro" id="IPR004175">
    <property type="entry name" value="RNA_CPDase"/>
</dbReference>
<dbReference type="Pfam" id="PF02834">
    <property type="entry name" value="LigT_PEase"/>
    <property type="match status" value="1"/>
</dbReference>
<dbReference type="GO" id="GO:0004113">
    <property type="term" value="F:2',3'-cyclic-nucleotide 3'-phosphodiesterase activity"/>
    <property type="evidence" value="ECO:0007669"/>
    <property type="project" value="InterPro"/>
</dbReference>
<evidence type="ECO:0000313" key="4">
    <source>
        <dbReference type="Proteomes" id="UP000186513"/>
    </source>
</evidence>
<dbReference type="SUPFAM" id="SSF55144">
    <property type="entry name" value="LigT-like"/>
    <property type="match status" value="1"/>
</dbReference>
<organism evidence="3 4">
    <name type="scientific">Chitinimonas taiwanensis DSM 18899</name>
    <dbReference type="NCBI Taxonomy" id="1121279"/>
    <lineage>
        <taxon>Bacteria</taxon>
        <taxon>Pseudomonadati</taxon>
        <taxon>Pseudomonadota</taxon>
        <taxon>Betaproteobacteria</taxon>
        <taxon>Neisseriales</taxon>
        <taxon>Chitinibacteraceae</taxon>
        <taxon>Chitinimonas</taxon>
    </lineage>
</organism>
<dbReference type="PANTHER" id="PTHR35561:SF1">
    <property type="entry name" value="RNA 2',3'-CYCLIC PHOSPHODIESTERASE"/>
    <property type="match status" value="1"/>
</dbReference>
<evidence type="ECO:0000256" key="1">
    <source>
        <dbReference type="ARBA" id="ARBA00022801"/>
    </source>
</evidence>
<dbReference type="PANTHER" id="PTHR35561">
    <property type="entry name" value="RNA 2',3'-CYCLIC PHOSPHODIESTERASE"/>
    <property type="match status" value="1"/>
</dbReference>
<keyword evidence="3" id="KW-0436">Ligase</keyword>
<dbReference type="STRING" id="1121279.SAMN02745887_03138"/>
<dbReference type="AlphaFoldDB" id="A0A1K2HPK4"/>
<dbReference type="InterPro" id="IPR014051">
    <property type="entry name" value="Phosphoesterase_HXTX"/>
</dbReference>
<evidence type="ECO:0000259" key="2">
    <source>
        <dbReference type="Pfam" id="PF02834"/>
    </source>
</evidence>
<dbReference type="EMBL" id="FPKR01000013">
    <property type="protein sequence ID" value="SFZ78702.1"/>
    <property type="molecule type" value="Genomic_DNA"/>
</dbReference>
<protein>
    <submittedName>
        <fullName evidence="3">2'-5' RNA ligase</fullName>
    </submittedName>
</protein>
<dbReference type="GO" id="GO:0016874">
    <property type="term" value="F:ligase activity"/>
    <property type="evidence" value="ECO:0007669"/>
    <property type="project" value="UniProtKB-KW"/>
</dbReference>
<dbReference type="GO" id="GO:0008664">
    <property type="term" value="F:RNA 2',3'-cyclic 3'-phosphodiesterase activity"/>
    <property type="evidence" value="ECO:0007669"/>
    <property type="project" value="InterPro"/>
</dbReference>
<dbReference type="Gene3D" id="3.90.1140.10">
    <property type="entry name" value="Cyclic phosphodiesterase"/>
    <property type="match status" value="1"/>
</dbReference>
<dbReference type="InterPro" id="IPR009097">
    <property type="entry name" value="Cyclic_Pdiesterase"/>
</dbReference>
<dbReference type="Proteomes" id="UP000186513">
    <property type="component" value="Unassembled WGS sequence"/>
</dbReference>
<accession>A0A1K2HPK4</accession>
<proteinExistence type="predicted"/>
<name>A0A1K2HPK4_9NEIS</name>